<evidence type="ECO:0000313" key="2">
    <source>
        <dbReference type="Proteomes" id="UP000281549"/>
    </source>
</evidence>
<name>A0A4P9YGV2_ROZAC</name>
<dbReference type="AlphaFoldDB" id="A0A4P9YGV2"/>
<dbReference type="EMBL" id="ML005378">
    <property type="protein sequence ID" value="RKP18746.1"/>
    <property type="molecule type" value="Genomic_DNA"/>
</dbReference>
<organism evidence="1 2">
    <name type="scientific">Rozella allomycis (strain CSF55)</name>
    <dbReference type="NCBI Taxonomy" id="988480"/>
    <lineage>
        <taxon>Eukaryota</taxon>
        <taxon>Fungi</taxon>
        <taxon>Fungi incertae sedis</taxon>
        <taxon>Cryptomycota</taxon>
        <taxon>Cryptomycota incertae sedis</taxon>
        <taxon>Rozella</taxon>
    </lineage>
</organism>
<reference evidence="2" key="1">
    <citation type="journal article" date="2018" name="Nat. Microbiol.">
        <title>Leveraging single-cell genomics to expand the fungal tree of life.</title>
        <authorList>
            <person name="Ahrendt S.R."/>
            <person name="Quandt C.A."/>
            <person name="Ciobanu D."/>
            <person name="Clum A."/>
            <person name="Salamov A."/>
            <person name="Andreopoulos B."/>
            <person name="Cheng J.F."/>
            <person name="Woyke T."/>
            <person name="Pelin A."/>
            <person name="Henrissat B."/>
            <person name="Reynolds N.K."/>
            <person name="Benny G.L."/>
            <person name="Smith M.E."/>
            <person name="James T.Y."/>
            <person name="Grigoriev I.V."/>
        </authorList>
    </citation>
    <scope>NUCLEOTIDE SEQUENCE [LARGE SCALE GENOMIC DNA]</scope>
    <source>
        <strain evidence="2">CSF55</strain>
    </source>
</reference>
<dbReference type="Proteomes" id="UP000281549">
    <property type="component" value="Unassembled WGS sequence"/>
</dbReference>
<accession>A0A4P9YGV2</accession>
<protein>
    <recommendedName>
        <fullName evidence="3">RGS domain-containing protein</fullName>
    </recommendedName>
</protein>
<gene>
    <name evidence="1" type="ORF">ROZALSC1DRAFT_22929</name>
</gene>
<evidence type="ECO:0008006" key="3">
    <source>
        <dbReference type="Google" id="ProtNLM"/>
    </source>
</evidence>
<evidence type="ECO:0000313" key="1">
    <source>
        <dbReference type="EMBL" id="RKP18746.1"/>
    </source>
</evidence>
<proteinExistence type="predicted"/>
<sequence>MNEKDYINIFEPIKREVLRMVYQNTFPRYIQKQICKLFYITAKNLPQPQAYNLDDLMKQRIKSLIRIIEDNQEIDDASTPLLKALKNMTTFEFEKVEEKEVQERVTTTSENNVVQAVTTPSNPVASVEGLSGLFPAMVLAITAQSNDGSTAKSQPRTTGQRVNECIYCGDTNQYLNN</sequence>